<sequence length="97" mass="11298">MLVFFLISCVLTCTLVHAGDECQEQMNKFKAAWHEVVKEGNAPECFQKYEVAVLRCGELFRLQKFKCSGDEEEDRKKYEALKEYVQSLPTEDQNNIK</sequence>
<organism evidence="2 3">
    <name type="scientific">Trichonephila inaurata madagascariensis</name>
    <dbReference type="NCBI Taxonomy" id="2747483"/>
    <lineage>
        <taxon>Eukaryota</taxon>
        <taxon>Metazoa</taxon>
        <taxon>Ecdysozoa</taxon>
        <taxon>Arthropoda</taxon>
        <taxon>Chelicerata</taxon>
        <taxon>Arachnida</taxon>
        <taxon>Araneae</taxon>
        <taxon>Araneomorphae</taxon>
        <taxon>Entelegynae</taxon>
        <taxon>Araneoidea</taxon>
        <taxon>Nephilidae</taxon>
        <taxon>Trichonephila</taxon>
        <taxon>Trichonephila inaurata</taxon>
    </lineage>
</organism>
<evidence type="ECO:0000313" key="3">
    <source>
        <dbReference type="Proteomes" id="UP000886998"/>
    </source>
</evidence>
<feature type="non-terminal residue" evidence="2">
    <location>
        <position position="97"/>
    </location>
</feature>
<reference evidence="2" key="1">
    <citation type="submission" date="2020-08" db="EMBL/GenBank/DDBJ databases">
        <title>Multicomponent nature underlies the extraordinary mechanical properties of spider dragline silk.</title>
        <authorList>
            <person name="Kono N."/>
            <person name="Nakamura H."/>
            <person name="Mori M."/>
            <person name="Yoshida Y."/>
            <person name="Ohtoshi R."/>
            <person name="Malay A.D."/>
            <person name="Moran D.A.P."/>
            <person name="Tomita M."/>
            <person name="Numata K."/>
            <person name="Arakawa K."/>
        </authorList>
    </citation>
    <scope>NUCLEOTIDE SEQUENCE</scope>
</reference>
<feature type="chain" id="PRO_5036501284" evidence="1">
    <location>
        <begin position="19"/>
        <end position="97"/>
    </location>
</feature>
<dbReference type="OrthoDB" id="10357788at2759"/>
<name>A0A8X7CB80_9ARAC</name>
<gene>
    <name evidence="2" type="ORF">TNIN_33041</name>
</gene>
<proteinExistence type="predicted"/>
<dbReference type="Proteomes" id="UP000886998">
    <property type="component" value="Unassembled WGS sequence"/>
</dbReference>
<evidence type="ECO:0000256" key="1">
    <source>
        <dbReference type="SAM" id="SignalP"/>
    </source>
</evidence>
<protein>
    <submittedName>
        <fullName evidence="2">Uncharacterized protein</fullName>
    </submittedName>
</protein>
<feature type="signal peptide" evidence="1">
    <location>
        <begin position="1"/>
        <end position="18"/>
    </location>
</feature>
<keyword evidence="1" id="KW-0732">Signal</keyword>
<accession>A0A8X7CB80</accession>
<comment type="caution">
    <text evidence="2">The sequence shown here is derived from an EMBL/GenBank/DDBJ whole genome shotgun (WGS) entry which is preliminary data.</text>
</comment>
<evidence type="ECO:0000313" key="2">
    <source>
        <dbReference type="EMBL" id="GFY60393.1"/>
    </source>
</evidence>
<keyword evidence="3" id="KW-1185">Reference proteome</keyword>
<dbReference type="EMBL" id="BMAV01013139">
    <property type="protein sequence ID" value="GFY60393.1"/>
    <property type="molecule type" value="Genomic_DNA"/>
</dbReference>
<dbReference type="AlphaFoldDB" id="A0A8X7CB80"/>